<dbReference type="PANTHER" id="PTHR13505:SF7">
    <property type="entry name" value="TRANSMEMBRANE PROTEIN 208"/>
    <property type="match status" value="1"/>
</dbReference>
<evidence type="ECO:0000256" key="6">
    <source>
        <dbReference type="ARBA" id="ARBA00022989"/>
    </source>
</evidence>
<feature type="transmembrane region" description="Helical" evidence="8">
    <location>
        <begin position="47"/>
        <end position="66"/>
    </location>
</feature>
<keyword evidence="5" id="KW-0256">Endoplasmic reticulum</keyword>
<evidence type="ECO:0000313" key="9">
    <source>
        <dbReference type="EMBL" id="JAI16121.1"/>
    </source>
</evidence>
<keyword evidence="6 8" id="KW-1133">Transmembrane helix</keyword>
<feature type="non-terminal residue" evidence="9">
    <location>
        <position position="1"/>
    </location>
</feature>
<comment type="subcellular location">
    <subcellularLocation>
        <location evidence="1">Endoplasmic reticulum membrane</location>
        <topology evidence="1">Multi-pass membrane protein</topology>
    </subcellularLocation>
</comment>
<keyword evidence="4 8" id="KW-0812">Transmembrane</keyword>
<evidence type="ECO:0000256" key="8">
    <source>
        <dbReference type="SAM" id="Phobius"/>
    </source>
</evidence>
<proteinExistence type="evidence at transcript level"/>
<dbReference type="InterPro" id="IPR008506">
    <property type="entry name" value="SND2/TMEM208"/>
</dbReference>
<keyword evidence="7 8" id="KW-0472">Membrane</keyword>
<dbReference type="GO" id="GO:0006624">
    <property type="term" value="P:vacuolar protein processing"/>
    <property type="evidence" value="ECO:0007669"/>
    <property type="project" value="TreeGrafter"/>
</dbReference>
<evidence type="ECO:0000256" key="3">
    <source>
        <dbReference type="ARBA" id="ARBA00015033"/>
    </source>
</evidence>
<dbReference type="EMBL" id="GDAI01001482">
    <property type="protein sequence ID" value="JAI16121.1"/>
    <property type="molecule type" value="mRNA"/>
</dbReference>
<evidence type="ECO:0000256" key="5">
    <source>
        <dbReference type="ARBA" id="ARBA00022824"/>
    </source>
</evidence>
<evidence type="ECO:0000256" key="1">
    <source>
        <dbReference type="ARBA" id="ARBA00004477"/>
    </source>
</evidence>
<name>A0A0K8TPS2_TABBR</name>
<comment type="similarity">
    <text evidence="2">Belongs to the TMEM208 family.</text>
</comment>
<accession>A0A0K8TPS2</accession>
<feature type="transmembrane region" description="Helical" evidence="8">
    <location>
        <begin position="108"/>
        <end position="133"/>
    </location>
</feature>
<reference evidence="9" key="1">
    <citation type="journal article" date="2015" name="Insect Biochem. Mol. Biol.">
        <title>An insight into the sialome of the horse fly, Tabanus bromius.</title>
        <authorList>
            <person name="Ribeiro J.M."/>
            <person name="Kazimirova M."/>
            <person name="Takac P."/>
            <person name="Andersen J.F."/>
            <person name="Francischetti I.M."/>
        </authorList>
    </citation>
    <scope>NUCLEOTIDE SEQUENCE</scope>
</reference>
<dbReference type="GO" id="GO:0005773">
    <property type="term" value="C:vacuole"/>
    <property type="evidence" value="ECO:0007669"/>
    <property type="project" value="GOC"/>
</dbReference>
<evidence type="ECO:0000256" key="7">
    <source>
        <dbReference type="ARBA" id="ARBA00023136"/>
    </source>
</evidence>
<dbReference type="Pfam" id="PF05620">
    <property type="entry name" value="TMEM208_SND2"/>
    <property type="match status" value="1"/>
</dbReference>
<evidence type="ECO:0000256" key="4">
    <source>
        <dbReference type="ARBA" id="ARBA00022692"/>
    </source>
</evidence>
<organism evidence="9">
    <name type="scientific">Tabanus bromius</name>
    <name type="common">Band-eyed brown horse fly</name>
    <dbReference type="NCBI Taxonomy" id="304241"/>
    <lineage>
        <taxon>Eukaryota</taxon>
        <taxon>Metazoa</taxon>
        <taxon>Ecdysozoa</taxon>
        <taxon>Arthropoda</taxon>
        <taxon>Hexapoda</taxon>
        <taxon>Insecta</taxon>
        <taxon>Pterygota</taxon>
        <taxon>Neoptera</taxon>
        <taxon>Endopterygota</taxon>
        <taxon>Diptera</taxon>
        <taxon>Brachycera</taxon>
        <taxon>Tabanomorpha</taxon>
        <taxon>Tabanoidea</taxon>
        <taxon>Tabanidae</taxon>
        <taxon>Tabanus</taxon>
    </lineage>
</organism>
<evidence type="ECO:0000256" key="2">
    <source>
        <dbReference type="ARBA" id="ARBA00009950"/>
    </source>
</evidence>
<dbReference type="AlphaFoldDB" id="A0A0K8TPS2"/>
<dbReference type="GO" id="GO:0005789">
    <property type="term" value="C:endoplasmic reticulum membrane"/>
    <property type="evidence" value="ECO:0007669"/>
    <property type="project" value="UniProtKB-SubCell"/>
</dbReference>
<dbReference type="PANTHER" id="PTHR13505">
    <property type="entry name" value="TRANSMEMBRANE PROTEIN 208"/>
    <property type="match status" value="1"/>
</dbReference>
<sequence>KGKPATKGAKQIVEENVSTLGFYRNMAAGSVIIFSSASYVFFETTTLLIVMGVLSTVCLFVGYQFMAFMAKPKLSETGALIDTGADLNMDGGIAEHVKDFIILTSGTLLLSLLSSYFWMLLLLVPVRAVWMLWGTFIKPWVFQQNEEPMVDDKKQKKIERKMKKVR</sequence>
<feature type="transmembrane region" description="Helical" evidence="8">
    <location>
        <begin position="21"/>
        <end position="41"/>
    </location>
</feature>
<protein>
    <recommendedName>
        <fullName evidence="3">Transmembrane protein 208</fullName>
    </recommendedName>
</protein>